<evidence type="ECO:0000259" key="8">
    <source>
        <dbReference type="PROSITE" id="PS50113"/>
    </source>
</evidence>
<feature type="domain" description="PAS" evidence="7">
    <location>
        <begin position="240"/>
        <end position="310"/>
    </location>
</feature>
<feature type="domain" description="PAC" evidence="8">
    <location>
        <begin position="548"/>
        <end position="602"/>
    </location>
</feature>
<feature type="domain" description="PAC" evidence="8">
    <location>
        <begin position="427"/>
        <end position="479"/>
    </location>
</feature>
<dbReference type="InterPro" id="IPR052162">
    <property type="entry name" value="Sensor_kinase/Photoreceptor"/>
</dbReference>
<dbReference type="PANTHER" id="PTHR43304:SF1">
    <property type="entry name" value="PAC DOMAIN-CONTAINING PROTEIN"/>
    <property type="match status" value="1"/>
</dbReference>
<gene>
    <name evidence="9" type="ORF">EFB08_17385</name>
</gene>
<feature type="domain" description="PAS" evidence="7">
    <location>
        <begin position="353"/>
        <end position="397"/>
    </location>
</feature>
<sequence>MARFSQDMLCTIDRGGRFLQVNEASNLILGYEGRELRGRHFSEFVHPEDLPRTAEIIAEVMGGSTHNNLEIRLVHRDGQVRYSLWGGAWSAEDGAIYAIGRDVTELKISRIKLEESEQRYRALFEHNQDVLFLENSKGVVIDVNHSFCEAFGIPRQEAINTRVPSFLPATMAAQSEEGFQEAMAGRTMRRTLEFSSERGKEKVFDVLKSPLTVNGEIIGVQTIAKDITANVRSYETIKRQASKLSTIFESITDAFLMVKPDWVLTYLNCEAEKLLSLDRETALGKSLLEIFPEETGGEFHAQYLYALETGRAVDFTASLRRLNLWLRVKAFPSTEGLSVYFEDVTEQEKAKLELEKLALVASKTSNGVMITDNEGRIEWVNDGFTKLTGFALQEAVGVKPDFLMRGRNTDENTIGRIYGRLGQPDPYREEILICDRWGGEKWLELDVTPVLDGTGVAVRQIRIQTDITERKKAQKELEKLSLVASNTTNGVIITDRERVIEWVNDGFTKLYGYNLEEAVGKGPSELLHSPRTDKGIFSAQEARLLGGEPISFEVLNLRKGGEEVWVSVEISPVFDHTGELSRYVEVQTDITALKRSEQEQARLAGDLYRQNSDLQQFTYMVSHNLRAPVANALGLAELLAGTGRDSDRFAPTLSFLGQSVRKLDEVLRDMNTVLSIRDRRGNLEREDVDIREVIVQAQSTLKGEMALAGGRVDIGVAEGLRVKASKAYLFSIFYNLLSNAIKYRSGERTLSVQIKCLQSADRGTIIHFSDNGSGFDMKKAKGSAFRLYQRFHTAKEGRGMGLYLVKAHVEAMGGQVKVTSRVGIGTRFLVFFPPN</sequence>
<dbReference type="SMART" id="SM00086">
    <property type="entry name" value="PAC"/>
    <property type="match status" value="3"/>
</dbReference>
<dbReference type="InterPro" id="IPR003661">
    <property type="entry name" value="HisK_dim/P_dom"/>
</dbReference>
<dbReference type="InterPro" id="IPR005467">
    <property type="entry name" value="His_kinase_dom"/>
</dbReference>
<dbReference type="Pfam" id="PF08448">
    <property type="entry name" value="PAS_4"/>
    <property type="match status" value="3"/>
</dbReference>
<keyword evidence="3" id="KW-0597">Phosphoprotein</keyword>
<dbReference type="InterPro" id="IPR035965">
    <property type="entry name" value="PAS-like_dom_sf"/>
</dbReference>
<evidence type="ECO:0000313" key="9">
    <source>
        <dbReference type="EMBL" id="RNI24146.1"/>
    </source>
</evidence>
<dbReference type="Gene3D" id="3.30.450.20">
    <property type="entry name" value="PAS domain"/>
    <property type="match status" value="5"/>
</dbReference>
<dbReference type="PRINTS" id="PR00344">
    <property type="entry name" value="BCTRLSENSOR"/>
</dbReference>
<proteinExistence type="predicted"/>
<evidence type="ECO:0000256" key="4">
    <source>
        <dbReference type="ARBA" id="ARBA00022679"/>
    </source>
</evidence>
<evidence type="ECO:0000256" key="2">
    <source>
        <dbReference type="ARBA" id="ARBA00012438"/>
    </source>
</evidence>
<dbReference type="SMART" id="SM00388">
    <property type="entry name" value="HisKA"/>
    <property type="match status" value="1"/>
</dbReference>
<comment type="catalytic activity">
    <reaction evidence="1">
        <text>ATP + protein L-histidine = ADP + protein N-phospho-L-histidine.</text>
        <dbReference type="EC" id="2.7.13.3"/>
    </reaction>
</comment>
<dbReference type="EC" id="2.7.13.3" evidence="2"/>
<dbReference type="PROSITE" id="PS50109">
    <property type="entry name" value="HIS_KIN"/>
    <property type="match status" value="1"/>
</dbReference>
<dbReference type="GO" id="GO:0000155">
    <property type="term" value="F:phosphorelay sensor kinase activity"/>
    <property type="evidence" value="ECO:0007669"/>
    <property type="project" value="InterPro"/>
</dbReference>
<dbReference type="InterPro" id="IPR004358">
    <property type="entry name" value="Sig_transdc_His_kin-like_C"/>
</dbReference>
<evidence type="ECO:0000256" key="5">
    <source>
        <dbReference type="ARBA" id="ARBA00022777"/>
    </source>
</evidence>
<dbReference type="SMART" id="SM00091">
    <property type="entry name" value="PAS"/>
    <property type="match status" value="5"/>
</dbReference>
<feature type="domain" description="PAS" evidence="7">
    <location>
        <begin position="116"/>
        <end position="186"/>
    </location>
</feature>
<dbReference type="Proteomes" id="UP000272117">
    <property type="component" value="Unassembled WGS sequence"/>
</dbReference>
<dbReference type="SUPFAM" id="SSF55874">
    <property type="entry name" value="ATPase domain of HSP90 chaperone/DNA topoisomerase II/histidine kinase"/>
    <property type="match status" value="1"/>
</dbReference>
<dbReference type="SMART" id="SM00387">
    <property type="entry name" value="HATPase_c"/>
    <property type="match status" value="1"/>
</dbReference>
<keyword evidence="4" id="KW-0808">Transferase</keyword>
<dbReference type="Pfam" id="PF02518">
    <property type="entry name" value="HATPase_c"/>
    <property type="match status" value="1"/>
</dbReference>
<evidence type="ECO:0000256" key="1">
    <source>
        <dbReference type="ARBA" id="ARBA00000085"/>
    </source>
</evidence>
<evidence type="ECO:0000259" key="6">
    <source>
        <dbReference type="PROSITE" id="PS50109"/>
    </source>
</evidence>
<feature type="domain" description="Histidine kinase" evidence="6">
    <location>
        <begin position="620"/>
        <end position="835"/>
    </location>
</feature>
<accession>A0A3M9MF11</accession>
<dbReference type="Gene3D" id="1.10.287.130">
    <property type="match status" value="1"/>
</dbReference>
<dbReference type="NCBIfam" id="TIGR00229">
    <property type="entry name" value="sensory_box"/>
    <property type="match status" value="5"/>
</dbReference>
<dbReference type="InterPro" id="IPR003594">
    <property type="entry name" value="HATPase_dom"/>
</dbReference>
<dbReference type="SUPFAM" id="SSF47384">
    <property type="entry name" value="Homodimeric domain of signal transducing histidine kinase"/>
    <property type="match status" value="1"/>
</dbReference>
<evidence type="ECO:0000313" key="10">
    <source>
        <dbReference type="Proteomes" id="UP000272117"/>
    </source>
</evidence>
<comment type="caution">
    <text evidence="9">The sequence shown here is derived from an EMBL/GenBank/DDBJ whole genome shotgun (WGS) entry which is preliminary data.</text>
</comment>
<dbReference type="CDD" id="cd00130">
    <property type="entry name" value="PAS"/>
    <property type="match status" value="5"/>
</dbReference>
<dbReference type="RefSeq" id="WP_227006393.1">
    <property type="nucleotide sequence ID" value="NZ_RJJD01000013.1"/>
</dbReference>
<dbReference type="InterPro" id="IPR036890">
    <property type="entry name" value="HATPase_C_sf"/>
</dbReference>
<dbReference type="CDD" id="cd00082">
    <property type="entry name" value="HisKA"/>
    <property type="match status" value="1"/>
</dbReference>
<dbReference type="InterPro" id="IPR000014">
    <property type="entry name" value="PAS"/>
</dbReference>
<reference evidence="9 10" key="1">
    <citation type="submission" date="2018-11" db="EMBL/GenBank/DDBJ databases">
        <title>Rufibacter latericius sp. nov., isolated from water in Baiyang Lake.</title>
        <authorList>
            <person name="Yang Y."/>
        </authorList>
    </citation>
    <scope>NUCLEOTIDE SEQUENCE [LARGE SCALE GENOMIC DNA]</scope>
    <source>
        <strain evidence="9 10">R-22-1c-1</strain>
    </source>
</reference>
<dbReference type="Pfam" id="PF13426">
    <property type="entry name" value="PAS_9"/>
    <property type="match status" value="2"/>
</dbReference>
<evidence type="ECO:0000256" key="3">
    <source>
        <dbReference type="ARBA" id="ARBA00022553"/>
    </source>
</evidence>
<dbReference type="InterPro" id="IPR036097">
    <property type="entry name" value="HisK_dim/P_sf"/>
</dbReference>
<keyword evidence="5" id="KW-0418">Kinase</keyword>
<dbReference type="InterPro" id="IPR000700">
    <property type="entry name" value="PAS-assoc_C"/>
</dbReference>
<dbReference type="PROSITE" id="PS50113">
    <property type="entry name" value="PAC"/>
    <property type="match status" value="2"/>
</dbReference>
<dbReference type="Gene3D" id="3.30.565.10">
    <property type="entry name" value="Histidine kinase-like ATPase, C-terminal domain"/>
    <property type="match status" value="1"/>
</dbReference>
<feature type="domain" description="PAS" evidence="7">
    <location>
        <begin position="1"/>
        <end position="64"/>
    </location>
</feature>
<feature type="domain" description="PAS" evidence="7">
    <location>
        <begin position="476"/>
        <end position="528"/>
    </location>
</feature>
<dbReference type="PROSITE" id="PS50112">
    <property type="entry name" value="PAS"/>
    <property type="match status" value="5"/>
</dbReference>
<keyword evidence="10" id="KW-1185">Reference proteome</keyword>
<organism evidence="9 10">
    <name type="scientific">Rufibacter latericius</name>
    <dbReference type="NCBI Taxonomy" id="2487040"/>
    <lineage>
        <taxon>Bacteria</taxon>
        <taxon>Pseudomonadati</taxon>
        <taxon>Bacteroidota</taxon>
        <taxon>Cytophagia</taxon>
        <taxon>Cytophagales</taxon>
        <taxon>Hymenobacteraceae</taxon>
        <taxon>Rufibacter</taxon>
    </lineage>
</organism>
<dbReference type="PANTHER" id="PTHR43304">
    <property type="entry name" value="PHYTOCHROME-LIKE PROTEIN CPH1"/>
    <property type="match status" value="1"/>
</dbReference>
<evidence type="ECO:0000259" key="7">
    <source>
        <dbReference type="PROSITE" id="PS50112"/>
    </source>
</evidence>
<name>A0A3M9MF11_9BACT</name>
<dbReference type="AlphaFoldDB" id="A0A3M9MF11"/>
<dbReference type="InterPro" id="IPR001610">
    <property type="entry name" value="PAC"/>
</dbReference>
<dbReference type="SUPFAM" id="SSF55785">
    <property type="entry name" value="PYP-like sensor domain (PAS domain)"/>
    <property type="match status" value="5"/>
</dbReference>
<dbReference type="EMBL" id="RJJD01000013">
    <property type="protein sequence ID" value="RNI24146.1"/>
    <property type="molecule type" value="Genomic_DNA"/>
</dbReference>
<protein>
    <recommendedName>
        <fullName evidence="2">histidine kinase</fullName>
        <ecNumber evidence="2">2.7.13.3</ecNumber>
    </recommendedName>
</protein>
<dbReference type="InterPro" id="IPR013656">
    <property type="entry name" value="PAS_4"/>
</dbReference>